<feature type="region of interest" description="Disordered" evidence="3">
    <location>
        <begin position="401"/>
        <end position="457"/>
    </location>
</feature>
<evidence type="ECO:0000259" key="4">
    <source>
        <dbReference type="PROSITE" id="PS50021"/>
    </source>
</evidence>
<dbReference type="InterPro" id="IPR036872">
    <property type="entry name" value="CH_dom_sf"/>
</dbReference>
<dbReference type="SMART" id="SM00228">
    <property type="entry name" value="PDZ"/>
    <property type="match status" value="1"/>
</dbReference>
<dbReference type="EMBL" id="QBIY01012725">
    <property type="protein sequence ID" value="RXN18113.1"/>
    <property type="molecule type" value="Genomic_DNA"/>
</dbReference>
<dbReference type="Gene3D" id="2.30.42.10">
    <property type="match status" value="1"/>
</dbReference>
<feature type="compositionally biased region" description="Polar residues" evidence="3">
    <location>
        <begin position="342"/>
        <end position="356"/>
    </location>
</feature>
<feature type="region of interest" description="Disordered" evidence="3">
    <location>
        <begin position="1237"/>
        <end position="1304"/>
    </location>
</feature>
<evidence type="ECO:0007829" key="9">
    <source>
        <dbReference type="PeptideAtlas" id="A0A498MEA4"/>
    </source>
</evidence>
<keyword evidence="8" id="KW-1185">Reference proteome</keyword>
<dbReference type="PRINTS" id="PR00707">
    <property type="entry name" value="UBCTHYDRLASE"/>
</dbReference>
<dbReference type="InterPro" id="IPR001478">
    <property type="entry name" value="PDZ"/>
</dbReference>
<comment type="caution">
    <text evidence="7">The sequence shown here is derived from an EMBL/GenBank/DDBJ whole genome shotgun (WGS) entry which is preliminary data.</text>
</comment>
<dbReference type="InterPro" id="IPR036034">
    <property type="entry name" value="PDZ_sf"/>
</dbReference>
<sequence>MEGQRWLPLEANPELLAGTVMNQFLRQLGLVPTWLFGDVYGLEAELLSLVPRPVCAVLLLFPITEKYETFRQEEEAKIKAQGQEVSSDVYFMKQTIGNACGTIGLIHAVANNQRHLEFEPNSPLKAFLLQSAKMSPEEKAAFLEKDESIRVTHESSAQEGQTEAVTEKKFGSSNFRSSLENGLLLCDLINKIRPGVVKKLNRLSTPIAGLDNISLFLKACAKLGLKEAQLFHPGDLQDLSTRVTVKHQESSRRLKNVLITIYWLGRKAYADPFYNGPYLKLKAFEGLLGTALYKALEDSTSLRGSVRNSSCRDSWYSEKEELFPLRAGHRREDSLDSLDSLGSRTYSTSSDATLKGSSEGCGSDPEADLSFMMSENKEYRRSLVIAPKTTTQFNQFLPTKDKQTGYVPAPLRKKRAERNEEDRKSWASPMFTEDDGTFTSHERAGSDPSSITGLKSQTAAHPSLAYVYESSDSDADRPDPDVVLDDLASRRFHSPSPVAPTNFAIPMSQLESAAVPCTTRSQVAVSNVPRQTLTHLSSQSQAYRRPASAGVCIYDDSEEEDDEFGYADPVQDDLYSRKVGLTPQPSATVPFDKFLPKFWTPEEDAHVKKIKLGSQRRPWYRKIQGFSHKKSGSSSEESDGDVNPWLSVPTFSRTQSEPPPSHSHAPEGLAQSSLTSTLSSQTQPLTVAQQRAGLHNLKPPDFWPRPDPASGPRLIKCEKRPLLGREHPNDPYNVSDDILPDLENDDMFTRRTKTFHSSDDLAKLKYGNFLVPRRKSEADVMVVIQPRREGEPIYPDIEKDDVVFRRAQQQISHRPLSGAPDNYHPVPIPEAWALPPKLQAKLMSDPIEPRQHKPKPEIKHGTEQHLKTDDMLLRKLRTLNTQGKEESGAPSVSLSCSEEDMQKWQAIREASRVRYRKRLMVERILQKSSDSEGSKSVSDITDGELNLSHMSMEVRIEEMQKMRARLKENEEKWQDDLTRWKNKRKSVNSDIVKKKEEREQIEQITSNSSSRKSKTFKEMQDERESQKHSNYRDSFNSISDDVFEEPVPQRRTLPARSYTVDTPYAPKDKPSVPSIPSLREKEPAAATLASDQTDLSTKRDRSSPEIPLKMNNNIEKSQTTTRNLLDDPVPSFSYSNTSLIKPSSAIKPTSISKASSSELISNTKPVENSSGPISSLYNPNSMDTKQSRLDQVSASLPRSYQKPDSARLTSVVTPRPFGTQSNRIASLPRAFTVDDSLKRTNGETDSLKKTAVSNRYAQYMRDENMSQESPEQSTDEEEEEEKSSSPVPLVSRVSSLPKSPSLLIPSNEVDYSQMRISLNQKPNSSRDFGFQSDWDSTGARVKSVAPGSVAELGQVKVGDEILAVNGHRVADMSYTEWKNSMEDALQQGSLLMDIRRHGKNNWGRDLPSLPFKSHKTINLTSLDPLGPSEPYLSTNLDFTSHQTKDTVVKTLNVSSQPGNNYGLNGINGGFHEDSGAVNNKESESITMKNLKRRSEFFEQGGLDTPISNMPVPSITASTTRWSWDPEEERRRHEKWQKEQERLLQEKYKKDQEKLDEEWKKAQQEVQKESFKKHEEEMLRLEEERRKREEQERLEEQKRKREEEERKRREEERLRLEEERKKREEQQRLEEEKKKREEEERKKREQERLRLEEERRKREEQERLEEQRRKREEEERLLQEKERNRREEEKRRLEEQKRFQEQESISKSTPELDETAKPDIKAASGGLGEYSRDYKKEPLSQAELERQQILQEMKKKTSLNTDKSWIRQQSSASVTAKEPADLPIRRGESLDNLDMPRSSWRSSLSTSNSTLSIPDYSRPHSSFSGFSSYQGGRPGSATLQSSQSMSSLRPSWSPSAASPEPEPHAPPRNSAITAGLIWEAQKQEQKSEYETNSSIVTPAMCDSKLVNPHPCDLAVLQQIEEEAVTDKEL</sequence>
<comment type="caution">
    <text evidence="1">Lacks conserved residue(s) required for the propagation of feature annotation.</text>
</comment>
<dbReference type="GO" id="GO:0004843">
    <property type="term" value="F:cysteine-type deubiquitinase activity"/>
    <property type="evidence" value="ECO:0007669"/>
    <property type="project" value="InterPro"/>
</dbReference>
<dbReference type="Gene3D" id="1.10.418.80">
    <property type="entry name" value="Ubiquitin carboxyl-terminal hydrolase, domain 1"/>
    <property type="match status" value="1"/>
</dbReference>
<dbReference type="InterPro" id="IPR029978">
    <property type="entry name" value="LMO-7"/>
</dbReference>
<dbReference type="PROSITE" id="PS50021">
    <property type="entry name" value="CH"/>
    <property type="match status" value="1"/>
</dbReference>
<evidence type="ECO:0000256" key="3">
    <source>
        <dbReference type="SAM" id="MobiDB-lite"/>
    </source>
</evidence>
<feature type="region of interest" description="Disordered" evidence="3">
    <location>
        <begin position="625"/>
        <end position="683"/>
    </location>
</feature>
<feature type="compositionally biased region" description="Polar residues" evidence="3">
    <location>
        <begin position="447"/>
        <end position="457"/>
    </location>
</feature>
<dbReference type="Pfam" id="PF00307">
    <property type="entry name" value="CH"/>
    <property type="match status" value="1"/>
</dbReference>
<feature type="compositionally biased region" description="Basic and acidic residues" evidence="3">
    <location>
        <begin position="1560"/>
        <end position="1700"/>
    </location>
</feature>
<evidence type="ECO:0000256" key="2">
    <source>
        <dbReference type="SAM" id="Coils"/>
    </source>
</evidence>
<dbReference type="SUPFAM" id="SSF50156">
    <property type="entry name" value="PDZ domain-like"/>
    <property type="match status" value="1"/>
</dbReference>
<organism evidence="7 8">
    <name type="scientific">Labeo rohita</name>
    <name type="common">Indian major carp</name>
    <name type="synonym">Cyprinus rohita</name>
    <dbReference type="NCBI Taxonomy" id="84645"/>
    <lineage>
        <taxon>Eukaryota</taxon>
        <taxon>Metazoa</taxon>
        <taxon>Chordata</taxon>
        <taxon>Craniata</taxon>
        <taxon>Vertebrata</taxon>
        <taxon>Euteleostomi</taxon>
        <taxon>Actinopterygii</taxon>
        <taxon>Neopterygii</taxon>
        <taxon>Teleostei</taxon>
        <taxon>Ostariophysi</taxon>
        <taxon>Cypriniformes</taxon>
        <taxon>Cyprinidae</taxon>
        <taxon>Labeoninae</taxon>
        <taxon>Labeonini</taxon>
        <taxon>Labeo</taxon>
    </lineage>
</organism>
<feature type="domain" description="Calponin-homology (CH)" evidence="4">
    <location>
        <begin position="152"/>
        <end position="269"/>
    </location>
</feature>
<feature type="compositionally biased region" description="Basic and acidic residues" evidence="3">
    <location>
        <begin position="1237"/>
        <end position="1248"/>
    </location>
</feature>
<feature type="compositionally biased region" description="Polar residues" evidence="3">
    <location>
        <begin position="1757"/>
        <end position="1773"/>
    </location>
</feature>
<gene>
    <name evidence="7" type="ORF">ROHU_007823</name>
</gene>
<feature type="region of interest" description="Disordered" evidence="3">
    <location>
        <begin position="336"/>
        <end position="363"/>
    </location>
</feature>
<dbReference type="Pfam" id="PF15949">
    <property type="entry name" value="DUF4757"/>
    <property type="match status" value="2"/>
</dbReference>
<dbReference type="InterPro" id="IPR001578">
    <property type="entry name" value="Peptidase_C12_UCH"/>
</dbReference>
<dbReference type="SUPFAM" id="SSF54001">
    <property type="entry name" value="Cysteine proteinases"/>
    <property type="match status" value="1"/>
</dbReference>
<protein>
    <submittedName>
        <fullName evidence="7">LIM domain only 7-like isoform X7</fullName>
    </submittedName>
</protein>
<feature type="compositionally biased region" description="Low complexity" evidence="3">
    <location>
        <begin position="1150"/>
        <end position="1161"/>
    </location>
</feature>
<feature type="compositionally biased region" description="Basic and acidic residues" evidence="3">
    <location>
        <begin position="1015"/>
        <end position="1031"/>
    </location>
</feature>
<proteinExistence type="evidence at protein level"/>
<dbReference type="Proteomes" id="UP000290572">
    <property type="component" value="Unassembled WGS sequence"/>
</dbReference>
<dbReference type="PROSITE" id="PS52048">
    <property type="entry name" value="UCH_DOMAIN"/>
    <property type="match status" value="1"/>
</dbReference>
<evidence type="ECO:0000259" key="5">
    <source>
        <dbReference type="PROSITE" id="PS50106"/>
    </source>
</evidence>
<dbReference type="GO" id="GO:0023051">
    <property type="term" value="P:regulation of signaling"/>
    <property type="evidence" value="ECO:0007669"/>
    <property type="project" value="InterPro"/>
</dbReference>
<dbReference type="CDD" id="cd00136">
    <property type="entry name" value="PDZ_canonical"/>
    <property type="match status" value="1"/>
</dbReference>
<comment type="similarity">
    <text evidence="1">Belongs to the peptidase C12 family.</text>
</comment>
<dbReference type="SMART" id="SM00033">
    <property type="entry name" value="CH"/>
    <property type="match status" value="1"/>
</dbReference>
<feature type="region of interest" description="Disordered" evidence="3">
    <location>
        <begin position="984"/>
        <end position="1129"/>
    </location>
</feature>
<feature type="compositionally biased region" description="Basic and acidic residues" evidence="3">
    <location>
        <begin position="991"/>
        <end position="1001"/>
    </location>
</feature>
<feature type="compositionally biased region" description="Low complexity" evidence="3">
    <location>
        <begin position="1835"/>
        <end position="1858"/>
    </location>
</feature>
<feature type="region of interest" description="Disordered" evidence="3">
    <location>
        <begin position="1560"/>
        <end position="1872"/>
    </location>
</feature>
<dbReference type="InterPro" id="IPR057254">
    <property type="entry name" value="UCH_AS"/>
</dbReference>
<dbReference type="PROSITE" id="PS50106">
    <property type="entry name" value="PDZ"/>
    <property type="match status" value="1"/>
</dbReference>
<feature type="compositionally biased region" description="Low complexity" evidence="3">
    <location>
        <begin position="1284"/>
        <end position="1304"/>
    </location>
</feature>
<dbReference type="Pfam" id="PF01088">
    <property type="entry name" value="Peptidase_C12"/>
    <property type="match status" value="1"/>
</dbReference>
<feature type="compositionally biased region" description="Polar residues" evidence="3">
    <location>
        <begin position="1110"/>
        <end position="1123"/>
    </location>
</feature>
<feature type="domain" description="UCH catalytic" evidence="6">
    <location>
        <begin position="5"/>
        <end position="246"/>
    </location>
</feature>
<feature type="coiled-coil region" evidence="2">
    <location>
        <begin position="949"/>
        <end position="983"/>
    </location>
</feature>
<evidence type="ECO:0000259" key="6">
    <source>
        <dbReference type="PROSITE" id="PS52048"/>
    </source>
</evidence>
<dbReference type="PROSITE" id="PS00140">
    <property type="entry name" value="UCH_1"/>
    <property type="match status" value="1"/>
</dbReference>
<name>A0A498MEA4_LABRO</name>
<feature type="region of interest" description="Disordered" evidence="3">
    <location>
        <begin position="1146"/>
        <end position="1221"/>
    </location>
</feature>
<dbReference type="CDD" id="cd09616">
    <property type="entry name" value="Peptidase_C12_UCH_L1_L3"/>
    <property type="match status" value="1"/>
</dbReference>
<keyword evidence="2" id="KW-0175">Coiled coil</keyword>
<evidence type="ECO:0000256" key="1">
    <source>
        <dbReference type="PROSITE-ProRule" id="PRU01393"/>
    </source>
</evidence>
<feature type="domain" description="PDZ" evidence="5">
    <location>
        <begin position="1315"/>
        <end position="1396"/>
    </location>
</feature>
<dbReference type="InterPro" id="IPR041489">
    <property type="entry name" value="PDZ_6"/>
</dbReference>
<dbReference type="PANTHER" id="PTHR46767:SF1">
    <property type="entry name" value="LIM DOMAIN ONLY PROTEIN 7"/>
    <property type="match status" value="1"/>
</dbReference>
<feature type="compositionally biased region" description="Polar residues" evidence="3">
    <location>
        <begin position="1162"/>
        <end position="1198"/>
    </location>
</feature>
<dbReference type="InterPro" id="IPR001715">
    <property type="entry name" value="CH_dom"/>
</dbReference>
<dbReference type="STRING" id="84645.A0A498MEA4"/>
<dbReference type="FunFam" id="1.10.418.10:FF:000038">
    <property type="entry name" value="LIM and calponin homology domains-containing protein 1"/>
    <property type="match status" value="1"/>
</dbReference>
<evidence type="ECO:0000313" key="7">
    <source>
        <dbReference type="EMBL" id="RXN18113.1"/>
    </source>
</evidence>
<dbReference type="Gene3D" id="1.10.418.10">
    <property type="entry name" value="Calponin-like domain"/>
    <property type="match status" value="1"/>
</dbReference>
<feature type="compositionally biased region" description="Basic and acidic residues" evidence="3">
    <location>
        <begin position="1729"/>
        <end position="1745"/>
    </location>
</feature>
<keyword evidence="9" id="KW-1267">Proteomics identification</keyword>
<dbReference type="PANTHER" id="PTHR46767">
    <property type="entry name" value="LIM DOMAIN ONLY PROTEIN 7"/>
    <property type="match status" value="1"/>
</dbReference>
<feature type="compositionally biased region" description="Low complexity" evidence="3">
    <location>
        <begin position="1796"/>
        <end position="1811"/>
    </location>
</feature>
<evidence type="ECO:0000313" key="8">
    <source>
        <dbReference type="Proteomes" id="UP000290572"/>
    </source>
</evidence>
<dbReference type="InterPro" id="IPR031865">
    <property type="entry name" value="DUF4757"/>
</dbReference>
<dbReference type="GO" id="GO:0030155">
    <property type="term" value="P:regulation of cell adhesion"/>
    <property type="evidence" value="ECO:0007669"/>
    <property type="project" value="InterPro"/>
</dbReference>
<feature type="region of interest" description="Disordered" evidence="3">
    <location>
        <begin position="1500"/>
        <end position="1527"/>
    </location>
</feature>
<dbReference type="SUPFAM" id="SSF47576">
    <property type="entry name" value="Calponin-homology domain, CH-domain"/>
    <property type="match status" value="1"/>
</dbReference>
<feature type="compositionally biased region" description="Polar residues" evidence="3">
    <location>
        <begin position="1207"/>
        <end position="1221"/>
    </location>
</feature>
<dbReference type="InterPro" id="IPR038765">
    <property type="entry name" value="Papain-like_cys_pep_sf"/>
</dbReference>
<feature type="compositionally biased region" description="Basic and acidic residues" evidence="3">
    <location>
        <begin position="1777"/>
        <end position="1788"/>
    </location>
</feature>
<accession>A0A498MEA4</accession>
<reference evidence="7 8" key="1">
    <citation type="submission" date="2018-03" db="EMBL/GenBank/DDBJ databases">
        <title>Draft genome sequence of Rohu Carp (Labeo rohita).</title>
        <authorList>
            <person name="Das P."/>
            <person name="Kushwaha B."/>
            <person name="Joshi C.G."/>
            <person name="Kumar D."/>
            <person name="Nagpure N.S."/>
            <person name="Sahoo L."/>
            <person name="Das S.P."/>
            <person name="Bit A."/>
            <person name="Patnaik S."/>
            <person name="Meher P.K."/>
            <person name="Jayasankar P."/>
            <person name="Koringa P.G."/>
            <person name="Patel N.V."/>
            <person name="Hinsu A.T."/>
            <person name="Kumar R."/>
            <person name="Pandey M."/>
            <person name="Agarwal S."/>
            <person name="Srivastava S."/>
            <person name="Singh M."/>
            <person name="Iquebal M.A."/>
            <person name="Jaiswal S."/>
            <person name="Angadi U.B."/>
            <person name="Kumar N."/>
            <person name="Raza M."/>
            <person name="Shah T.M."/>
            <person name="Rai A."/>
            <person name="Jena J.K."/>
        </authorList>
    </citation>
    <scope>NUCLEOTIDE SEQUENCE [LARGE SCALE GENOMIC DNA]</scope>
    <source>
        <strain evidence="7">DASCIFA01</strain>
        <tissue evidence="7">Testis</tissue>
    </source>
</reference>
<dbReference type="GO" id="GO:0006511">
    <property type="term" value="P:ubiquitin-dependent protein catabolic process"/>
    <property type="evidence" value="ECO:0007669"/>
    <property type="project" value="InterPro"/>
</dbReference>
<feature type="compositionally biased region" description="Low complexity" evidence="3">
    <location>
        <begin position="662"/>
        <end position="683"/>
    </location>
</feature>
<dbReference type="Pfam" id="PF17820">
    <property type="entry name" value="PDZ_6"/>
    <property type="match status" value="1"/>
</dbReference>